<keyword evidence="1" id="KW-1133">Transmembrane helix</keyword>
<feature type="domain" description="DUF7408" evidence="2">
    <location>
        <begin position="338"/>
        <end position="470"/>
    </location>
</feature>
<evidence type="ECO:0000259" key="2">
    <source>
        <dbReference type="Pfam" id="PF24157"/>
    </source>
</evidence>
<feature type="transmembrane region" description="Helical" evidence="1">
    <location>
        <begin position="12"/>
        <end position="34"/>
    </location>
</feature>
<reference evidence="4" key="1">
    <citation type="journal article" date="2019" name="Int. J. Syst. Evol. Microbiol.">
        <title>The Global Catalogue of Microorganisms (GCM) 10K type strain sequencing project: providing services to taxonomists for standard genome sequencing and annotation.</title>
        <authorList>
            <consortium name="The Broad Institute Genomics Platform"/>
            <consortium name="The Broad Institute Genome Sequencing Center for Infectious Disease"/>
            <person name="Wu L."/>
            <person name="Ma J."/>
        </authorList>
    </citation>
    <scope>NUCLEOTIDE SEQUENCE [LARGE SCALE GENOMIC DNA]</scope>
    <source>
        <strain evidence="4">CCUG 51308</strain>
    </source>
</reference>
<dbReference type="Proteomes" id="UP001596492">
    <property type="component" value="Unassembled WGS sequence"/>
</dbReference>
<keyword evidence="1" id="KW-0812">Transmembrane</keyword>
<dbReference type="InterPro" id="IPR055831">
    <property type="entry name" value="DUF7408"/>
</dbReference>
<feature type="transmembrane region" description="Helical" evidence="1">
    <location>
        <begin position="41"/>
        <end position="60"/>
    </location>
</feature>
<dbReference type="Gene3D" id="3.40.50.880">
    <property type="match status" value="1"/>
</dbReference>
<dbReference type="RefSeq" id="WP_382166558.1">
    <property type="nucleotide sequence ID" value="NZ_JBHTBR010000002.1"/>
</dbReference>
<dbReference type="EMBL" id="JBHTBR010000002">
    <property type="protein sequence ID" value="MFC7291363.1"/>
    <property type="molecule type" value="Genomic_DNA"/>
</dbReference>
<keyword evidence="1" id="KW-0472">Membrane</keyword>
<sequence length="681" mass="75019">MIESAHIGFDPFIPWLWIWALVAVSVIVWGLYLFLRGRAWLTRAMAFALLTLALSNPLWVKEQREGLKDIVAVVLDKSESMKFGTRSQTAQSALEDLTQKIEADPSLELRFAETSENSDATNVYQALNSALSDAPRERIAGSFVITDGQVHDLPSDSNEAKPLGPIHSLIVGKRDEQDRRIEIVGSPNFGIVGSAAELTIRVEDPSIETVGVEISVNGEYLTTKTVRTGMNRKISLDIPRRGSNLVVVEVPEGTNELTLANNRTAANISGVRDRLRVLLVTGEPHSGARVWRDLLKNDPSVDLVHFTILRPPQKMDPTPLNQLALISFPTRELFVEKLNDFDLVIFDQYKRINVLPMVYFDGVARYVADGGALLVATGPPYALPSSIYRTPLAAILPAQPTGRIIERTFNVLRTELGQRHTVTSSLPSDKNWGRWERYVEAKAASGETLLKTDNDDPLLVLDRVGEGRVAVLLSDHLWLWARGHDGGGPYSELVRRTAHWLMKEPELEEELLTLASEGGLMKASLRTLSDRPPPLSVMTPDSEELRANWKKTETGRFEASVEAQGLGLYAASAGDASTVALNGPANPREYANVDSTTRVLAPIAEATKGGLFRISANDALTLPSIKRVDRRGELTGENWAGLRKRNAYAVRSSQAVQLLPGVIGMALLLGIMMLAWRREGR</sequence>
<evidence type="ECO:0000256" key="1">
    <source>
        <dbReference type="SAM" id="Phobius"/>
    </source>
</evidence>
<gene>
    <name evidence="3" type="ORF">ACFQS8_07020</name>
</gene>
<name>A0ABW2IJX6_9PROT</name>
<comment type="caution">
    <text evidence="3">The sequence shown here is derived from an EMBL/GenBank/DDBJ whole genome shotgun (WGS) entry which is preliminary data.</text>
</comment>
<dbReference type="PANTHER" id="PTHR37947">
    <property type="entry name" value="BLL2462 PROTEIN"/>
    <property type="match status" value="1"/>
</dbReference>
<dbReference type="InterPro" id="IPR029062">
    <property type="entry name" value="Class_I_gatase-like"/>
</dbReference>
<organism evidence="3 4">
    <name type="scientific">Hirschia litorea</name>
    <dbReference type="NCBI Taxonomy" id="1199156"/>
    <lineage>
        <taxon>Bacteria</taxon>
        <taxon>Pseudomonadati</taxon>
        <taxon>Pseudomonadota</taxon>
        <taxon>Alphaproteobacteria</taxon>
        <taxon>Hyphomonadales</taxon>
        <taxon>Hyphomonadaceae</taxon>
        <taxon>Hirschia</taxon>
    </lineage>
</organism>
<feature type="transmembrane region" description="Helical" evidence="1">
    <location>
        <begin position="658"/>
        <end position="676"/>
    </location>
</feature>
<dbReference type="Pfam" id="PF24157">
    <property type="entry name" value="DUF7408"/>
    <property type="match status" value="1"/>
</dbReference>
<protein>
    <recommendedName>
        <fullName evidence="2">DUF7408 domain-containing protein</fullName>
    </recommendedName>
</protein>
<evidence type="ECO:0000313" key="4">
    <source>
        <dbReference type="Proteomes" id="UP001596492"/>
    </source>
</evidence>
<keyword evidence="4" id="KW-1185">Reference proteome</keyword>
<proteinExistence type="predicted"/>
<dbReference type="PANTHER" id="PTHR37947:SF1">
    <property type="entry name" value="BLL2462 PROTEIN"/>
    <property type="match status" value="1"/>
</dbReference>
<evidence type="ECO:0000313" key="3">
    <source>
        <dbReference type="EMBL" id="MFC7291363.1"/>
    </source>
</evidence>
<accession>A0ABW2IJX6</accession>
<dbReference type="SUPFAM" id="SSF52317">
    <property type="entry name" value="Class I glutamine amidotransferase-like"/>
    <property type="match status" value="1"/>
</dbReference>